<proteinExistence type="predicted"/>
<dbReference type="KEGG" id="rpx:Rpdx1_0050"/>
<organism evidence="1 2">
    <name type="scientific">Rhodopseudomonas palustris (strain DX-1)</name>
    <dbReference type="NCBI Taxonomy" id="652103"/>
    <lineage>
        <taxon>Bacteria</taxon>
        <taxon>Pseudomonadati</taxon>
        <taxon>Pseudomonadota</taxon>
        <taxon>Alphaproteobacteria</taxon>
        <taxon>Hyphomicrobiales</taxon>
        <taxon>Nitrobacteraceae</taxon>
        <taxon>Rhodopseudomonas</taxon>
    </lineage>
</organism>
<sequence>MLNRMPQACNSDWEALPLSQRHNTVVPARGTGCGATRMTVAWCVTGQVR</sequence>
<name>E6VF24_RHOPX</name>
<protein>
    <submittedName>
        <fullName evidence="1">Uncharacterized protein</fullName>
    </submittedName>
</protein>
<evidence type="ECO:0000313" key="1">
    <source>
        <dbReference type="EMBL" id="ADU41694.1"/>
    </source>
</evidence>
<dbReference type="STRING" id="652103.Rpdx1_0050"/>
<evidence type="ECO:0000313" key="2">
    <source>
        <dbReference type="Proteomes" id="UP000001402"/>
    </source>
</evidence>
<gene>
    <name evidence="1" type="ordered locus">Rpdx1_0050</name>
</gene>
<dbReference type="EMBL" id="CP002418">
    <property type="protein sequence ID" value="ADU41694.1"/>
    <property type="molecule type" value="Genomic_DNA"/>
</dbReference>
<dbReference type="AlphaFoldDB" id="E6VF24"/>
<dbReference type="HOGENOM" id="CLU_3140101_0_0_5"/>
<dbReference type="Proteomes" id="UP000001402">
    <property type="component" value="Chromosome"/>
</dbReference>
<reference evidence="1" key="1">
    <citation type="submission" date="2010-12" db="EMBL/GenBank/DDBJ databases">
        <title>Complete sequence of Rhodopseudomonas palustris DX-1.</title>
        <authorList>
            <consortium name="US DOE Joint Genome Institute"/>
            <person name="Lucas S."/>
            <person name="Copeland A."/>
            <person name="Lapidus A."/>
            <person name="Cheng J.-F."/>
            <person name="Goodwin L."/>
            <person name="Pitluck S."/>
            <person name="Misra M."/>
            <person name="Chertkov O."/>
            <person name="Detter J.C."/>
            <person name="Han C."/>
            <person name="Tapia R."/>
            <person name="Land M."/>
            <person name="Hauser L."/>
            <person name="Kyrpides N."/>
            <person name="Ivanova N."/>
            <person name="Ovchinnikova G."/>
            <person name="Logan B."/>
            <person name="Oda Y."/>
            <person name="Harwood C."/>
            <person name="Woyke T."/>
        </authorList>
    </citation>
    <scope>NUCLEOTIDE SEQUENCE [LARGE SCALE GENOMIC DNA]</scope>
    <source>
        <strain evidence="1">DX-1</strain>
    </source>
</reference>
<accession>E6VF24</accession>